<evidence type="ECO:0000256" key="4">
    <source>
        <dbReference type="SAM" id="SignalP"/>
    </source>
</evidence>
<dbReference type="InterPro" id="IPR013783">
    <property type="entry name" value="Ig-like_fold"/>
</dbReference>
<name>A0A3Q2D703_CYPVA</name>
<evidence type="ECO:0000256" key="2">
    <source>
        <dbReference type="ARBA" id="ARBA00022692"/>
    </source>
</evidence>
<comment type="subcellular location">
    <subcellularLocation>
        <location evidence="1">Membrane</location>
    </subcellularLocation>
</comment>
<dbReference type="InterPro" id="IPR013106">
    <property type="entry name" value="Ig_V-set"/>
</dbReference>
<accession>A0A3Q2D703</accession>
<dbReference type="STRING" id="28743.ENSCVAP00000014426"/>
<dbReference type="GeneTree" id="ENSGT01150000287011"/>
<proteinExistence type="predicted"/>
<feature type="domain" description="Immunoglobulin V-set" evidence="5">
    <location>
        <begin position="38"/>
        <end position="130"/>
    </location>
</feature>
<dbReference type="PANTHER" id="PTHR11860:SF118">
    <property type="entry name" value="CMRF35-LIKE MOLECULE 3-RELATED"/>
    <property type="match status" value="1"/>
</dbReference>
<organism evidence="6 7">
    <name type="scientific">Cyprinodon variegatus</name>
    <name type="common">Sheepshead minnow</name>
    <dbReference type="NCBI Taxonomy" id="28743"/>
    <lineage>
        <taxon>Eukaryota</taxon>
        <taxon>Metazoa</taxon>
        <taxon>Chordata</taxon>
        <taxon>Craniata</taxon>
        <taxon>Vertebrata</taxon>
        <taxon>Euteleostomi</taxon>
        <taxon>Actinopterygii</taxon>
        <taxon>Neopterygii</taxon>
        <taxon>Teleostei</taxon>
        <taxon>Neoteleostei</taxon>
        <taxon>Acanthomorphata</taxon>
        <taxon>Ovalentaria</taxon>
        <taxon>Atherinomorphae</taxon>
        <taxon>Cyprinodontiformes</taxon>
        <taxon>Cyprinodontidae</taxon>
        <taxon>Cyprinodon</taxon>
    </lineage>
</organism>
<dbReference type="GO" id="GO:0004888">
    <property type="term" value="F:transmembrane signaling receptor activity"/>
    <property type="evidence" value="ECO:0007669"/>
    <property type="project" value="TreeGrafter"/>
</dbReference>
<dbReference type="Pfam" id="PF07686">
    <property type="entry name" value="V-set"/>
    <property type="match status" value="1"/>
</dbReference>
<feature type="chain" id="PRO_5045941708" description="Immunoglobulin V-set domain-containing protein" evidence="4">
    <location>
        <begin position="24"/>
        <end position="153"/>
    </location>
</feature>
<dbReference type="GO" id="GO:0005886">
    <property type="term" value="C:plasma membrane"/>
    <property type="evidence" value="ECO:0007669"/>
    <property type="project" value="TreeGrafter"/>
</dbReference>
<evidence type="ECO:0000313" key="7">
    <source>
        <dbReference type="Proteomes" id="UP000265020"/>
    </source>
</evidence>
<evidence type="ECO:0000259" key="5">
    <source>
        <dbReference type="Pfam" id="PF07686"/>
    </source>
</evidence>
<dbReference type="PANTHER" id="PTHR11860">
    <property type="entry name" value="POLYMERIC-IMMUNOGLOBULIN RECEPTOR"/>
    <property type="match status" value="1"/>
</dbReference>
<dbReference type="InterPro" id="IPR050671">
    <property type="entry name" value="CD300_family_receptors"/>
</dbReference>
<dbReference type="AlphaFoldDB" id="A0A3Q2D703"/>
<keyword evidence="3" id="KW-0472">Membrane</keyword>
<dbReference type="InterPro" id="IPR036179">
    <property type="entry name" value="Ig-like_dom_sf"/>
</dbReference>
<evidence type="ECO:0000256" key="1">
    <source>
        <dbReference type="ARBA" id="ARBA00004370"/>
    </source>
</evidence>
<keyword evidence="4" id="KW-0732">Signal</keyword>
<dbReference type="Ensembl" id="ENSCVAT00000022235.1">
    <property type="protein sequence ID" value="ENSCVAP00000014426.1"/>
    <property type="gene ID" value="ENSCVAG00000017046.1"/>
</dbReference>
<dbReference type="Proteomes" id="UP000265020">
    <property type="component" value="Unassembled WGS sequence"/>
</dbReference>
<reference evidence="6" key="2">
    <citation type="submission" date="2025-09" db="UniProtKB">
        <authorList>
            <consortium name="Ensembl"/>
        </authorList>
    </citation>
    <scope>IDENTIFICATION</scope>
</reference>
<keyword evidence="7" id="KW-1185">Reference proteome</keyword>
<feature type="signal peptide" evidence="4">
    <location>
        <begin position="1"/>
        <end position="23"/>
    </location>
</feature>
<sequence>MVTPVYLLCFLCHVFFSLSLAVASCCVVSAAAVIHESGYEGKGVNITCHYNSQYESHEKYLCRGDCNQDADILVKSTETRKGRYSISDNKQKHFFVATISYLSAKDAGKYLCGVTKVGYDHFPSEVSLKVKQGNEGLQLNYKGLMKNKSFDLF</sequence>
<evidence type="ECO:0000256" key="3">
    <source>
        <dbReference type="ARBA" id="ARBA00023136"/>
    </source>
</evidence>
<dbReference type="SUPFAM" id="SSF48726">
    <property type="entry name" value="Immunoglobulin"/>
    <property type="match status" value="1"/>
</dbReference>
<protein>
    <recommendedName>
        <fullName evidence="5">Immunoglobulin V-set domain-containing protein</fullName>
    </recommendedName>
</protein>
<keyword evidence="2" id="KW-0812">Transmembrane</keyword>
<reference evidence="6" key="1">
    <citation type="submission" date="2025-08" db="UniProtKB">
        <authorList>
            <consortium name="Ensembl"/>
        </authorList>
    </citation>
    <scope>IDENTIFICATION</scope>
</reference>
<dbReference type="OMA" id="KENTHTK"/>
<dbReference type="Gene3D" id="2.60.40.10">
    <property type="entry name" value="Immunoglobulins"/>
    <property type="match status" value="1"/>
</dbReference>
<evidence type="ECO:0000313" key="6">
    <source>
        <dbReference type="Ensembl" id="ENSCVAP00000014426.1"/>
    </source>
</evidence>